<organism evidence="2 3">
    <name type="scientific">Parathalassolituus penaei</name>
    <dbReference type="NCBI Taxonomy" id="2997323"/>
    <lineage>
        <taxon>Bacteria</taxon>
        <taxon>Pseudomonadati</taxon>
        <taxon>Pseudomonadota</taxon>
        <taxon>Gammaproteobacteria</taxon>
        <taxon>Oceanospirillales</taxon>
        <taxon>Oceanospirillaceae</taxon>
        <taxon>Parathalassolituus</taxon>
    </lineage>
</organism>
<keyword evidence="1" id="KW-0812">Transmembrane</keyword>
<feature type="transmembrane region" description="Helical" evidence="1">
    <location>
        <begin position="61"/>
        <end position="79"/>
    </location>
</feature>
<evidence type="ECO:0000313" key="3">
    <source>
        <dbReference type="Proteomes" id="UP001150830"/>
    </source>
</evidence>
<dbReference type="EMBL" id="JAPNOA010000025">
    <property type="protein sequence ID" value="MCY0965225.1"/>
    <property type="molecule type" value="Genomic_DNA"/>
</dbReference>
<reference evidence="2" key="1">
    <citation type="submission" date="2022-11" db="EMBL/GenBank/DDBJ databases">
        <title>Parathalassolutuus dongxingensis gen. nov., sp. nov., a novel member of family Oceanospirillaceae isolated from a coastal shrimp pond in Guangxi, China.</title>
        <authorList>
            <person name="Chen H."/>
        </authorList>
    </citation>
    <scope>NUCLEOTIDE SEQUENCE</scope>
    <source>
        <strain evidence="2">G-43</strain>
    </source>
</reference>
<comment type="caution">
    <text evidence="2">The sequence shown here is derived from an EMBL/GenBank/DDBJ whole genome shotgun (WGS) entry which is preliminary data.</text>
</comment>
<proteinExistence type="predicted"/>
<evidence type="ECO:0000256" key="1">
    <source>
        <dbReference type="SAM" id="Phobius"/>
    </source>
</evidence>
<protein>
    <submittedName>
        <fullName evidence="2">Uncharacterized protein</fullName>
    </submittedName>
</protein>
<dbReference type="RefSeq" id="WP_283173438.1">
    <property type="nucleotide sequence ID" value="NZ_JAPNOA010000025.1"/>
</dbReference>
<dbReference type="Proteomes" id="UP001150830">
    <property type="component" value="Unassembled WGS sequence"/>
</dbReference>
<name>A0A9X3ISG1_9GAMM</name>
<keyword evidence="3" id="KW-1185">Reference proteome</keyword>
<keyword evidence="1" id="KW-1133">Transmembrane helix</keyword>
<keyword evidence="1" id="KW-0472">Membrane</keyword>
<dbReference type="AlphaFoldDB" id="A0A9X3ISG1"/>
<gene>
    <name evidence="2" type="ORF">OUO13_08515</name>
</gene>
<accession>A0A9X3ISG1</accession>
<feature type="transmembrane region" description="Helical" evidence="1">
    <location>
        <begin position="31"/>
        <end position="49"/>
    </location>
</feature>
<evidence type="ECO:0000313" key="2">
    <source>
        <dbReference type="EMBL" id="MCY0965225.1"/>
    </source>
</evidence>
<sequence length="92" mass="10267">MKQNKKNSTGAGEAVVVAKPENKAITSFENFFYRFIAWFPILVLPALVWEMMASGDMVSGGLIGLMHAILVFRFVQVVSPQSWFGKKVRSSQ</sequence>